<comment type="similarity">
    <text evidence="1">Belongs to the cycloisomerase 2 family.</text>
</comment>
<dbReference type="OrthoDB" id="9790815at2"/>
<dbReference type="RefSeq" id="WP_090091869.1">
    <property type="nucleotide sequence ID" value="NZ_FOMG01000017.1"/>
</dbReference>
<dbReference type="GO" id="GO:0005829">
    <property type="term" value="C:cytosol"/>
    <property type="evidence" value="ECO:0007669"/>
    <property type="project" value="TreeGrafter"/>
</dbReference>
<dbReference type="SUPFAM" id="SSF75011">
    <property type="entry name" value="3-carboxy-cis,cis-mucoante lactonizing enzyme"/>
    <property type="match status" value="1"/>
</dbReference>
<proteinExistence type="inferred from homology"/>
<dbReference type="Gene3D" id="2.130.10.10">
    <property type="entry name" value="YVTN repeat-like/Quinoprotein amine dehydrogenase"/>
    <property type="match status" value="1"/>
</dbReference>
<evidence type="ECO:0000313" key="2">
    <source>
        <dbReference type="EMBL" id="SFD02686.1"/>
    </source>
</evidence>
<dbReference type="Proteomes" id="UP000199263">
    <property type="component" value="Unassembled WGS sequence"/>
</dbReference>
<name>A0A1I1NZ56_9CLOT</name>
<sequence>MILHQDVIIGFIGTYTKNTSKGIYKFSFNLSSGKIEKINLAYEIENPTYLAIDKERNILYSTCTVGDKSGVSSFKFFGEKDNIDLINYNLSETKPPCHITIRKNRQLLISSNYHENKMIVYNTLDGIILNSYKIAKHTGSSTDPLRQQEPHIHCSIFTHDEKYILSIDLGIDKLMVYTLDNNELTQRADLSYSFPKGSGPRHVTYSKSKPFYYVLSELTGEIFTFIYNPNEQVPFKNTQIISALPDTYKGEKSGAAIHVHKNNKFLYTSDRKNNSISLFYINETDGKLKYVDTFSCKGNSPRDFQMDPYGKFIICGNQDSDNISIFSINPSTGALKFIGLEDVPTPTCIKFIE</sequence>
<dbReference type="Pfam" id="PF10282">
    <property type="entry name" value="Lactonase"/>
    <property type="match status" value="1"/>
</dbReference>
<dbReference type="STRING" id="119641.SAMN05421842_11759"/>
<dbReference type="PANTHER" id="PTHR30344">
    <property type="entry name" value="6-PHOSPHOGLUCONOLACTONASE-RELATED"/>
    <property type="match status" value="1"/>
</dbReference>
<gene>
    <name evidence="2" type="ORF">SAMN05421842_11759</name>
</gene>
<dbReference type="PANTHER" id="PTHR30344:SF1">
    <property type="entry name" value="6-PHOSPHOGLUCONOLACTONASE"/>
    <property type="match status" value="1"/>
</dbReference>
<reference evidence="2 3" key="1">
    <citation type="submission" date="2016-10" db="EMBL/GenBank/DDBJ databases">
        <authorList>
            <person name="de Groot N.N."/>
        </authorList>
    </citation>
    <scope>NUCLEOTIDE SEQUENCE [LARGE SCALE GENOMIC DNA]</scope>
    <source>
        <strain evidence="2 3">DSM 12992</strain>
    </source>
</reference>
<protein>
    <submittedName>
        <fullName evidence="2">6-phosphogluconolactonase</fullName>
    </submittedName>
</protein>
<dbReference type="AlphaFoldDB" id="A0A1I1NZ56"/>
<dbReference type="InterPro" id="IPR015943">
    <property type="entry name" value="WD40/YVTN_repeat-like_dom_sf"/>
</dbReference>
<dbReference type="InterPro" id="IPR019405">
    <property type="entry name" value="Lactonase_7-beta_prop"/>
</dbReference>
<evidence type="ECO:0000256" key="1">
    <source>
        <dbReference type="ARBA" id="ARBA00005564"/>
    </source>
</evidence>
<dbReference type="GO" id="GO:0017057">
    <property type="term" value="F:6-phosphogluconolactonase activity"/>
    <property type="evidence" value="ECO:0007669"/>
    <property type="project" value="TreeGrafter"/>
</dbReference>
<organism evidence="2 3">
    <name type="scientific">Clostridium uliginosum</name>
    <dbReference type="NCBI Taxonomy" id="119641"/>
    <lineage>
        <taxon>Bacteria</taxon>
        <taxon>Bacillati</taxon>
        <taxon>Bacillota</taxon>
        <taxon>Clostridia</taxon>
        <taxon>Eubacteriales</taxon>
        <taxon>Clostridiaceae</taxon>
        <taxon>Clostridium</taxon>
    </lineage>
</organism>
<dbReference type="InterPro" id="IPR050282">
    <property type="entry name" value="Cycloisomerase_2"/>
</dbReference>
<evidence type="ECO:0000313" key="3">
    <source>
        <dbReference type="Proteomes" id="UP000199263"/>
    </source>
</evidence>
<keyword evidence="3" id="KW-1185">Reference proteome</keyword>
<dbReference type="EMBL" id="FOMG01000017">
    <property type="protein sequence ID" value="SFD02686.1"/>
    <property type="molecule type" value="Genomic_DNA"/>
</dbReference>
<accession>A0A1I1NZ56</accession>